<organism evidence="1 2">
    <name type="scientific">Rhododendron molle</name>
    <name type="common">Chinese azalea</name>
    <name type="synonym">Azalea mollis</name>
    <dbReference type="NCBI Taxonomy" id="49168"/>
    <lineage>
        <taxon>Eukaryota</taxon>
        <taxon>Viridiplantae</taxon>
        <taxon>Streptophyta</taxon>
        <taxon>Embryophyta</taxon>
        <taxon>Tracheophyta</taxon>
        <taxon>Spermatophyta</taxon>
        <taxon>Magnoliopsida</taxon>
        <taxon>eudicotyledons</taxon>
        <taxon>Gunneridae</taxon>
        <taxon>Pentapetalae</taxon>
        <taxon>asterids</taxon>
        <taxon>Ericales</taxon>
        <taxon>Ericaceae</taxon>
        <taxon>Ericoideae</taxon>
        <taxon>Rhodoreae</taxon>
        <taxon>Rhododendron</taxon>
    </lineage>
</organism>
<accession>A0ACC0MEW5</accession>
<name>A0ACC0MEW5_RHOML</name>
<proteinExistence type="predicted"/>
<evidence type="ECO:0000313" key="1">
    <source>
        <dbReference type="EMBL" id="KAI8539109.1"/>
    </source>
</evidence>
<comment type="caution">
    <text evidence="1">The sequence shown here is derived from an EMBL/GenBank/DDBJ whole genome shotgun (WGS) entry which is preliminary data.</text>
</comment>
<dbReference type="EMBL" id="CM046396">
    <property type="protein sequence ID" value="KAI8539109.1"/>
    <property type="molecule type" value="Genomic_DNA"/>
</dbReference>
<evidence type="ECO:0000313" key="2">
    <source>
        <dbReference type="Proteomes" id="UP001062846"/>
    </source>
</evidence>
<protein>
    <submittedName>
        <fullName evidence="1">Uncharacterized protein</fullName>
    </submittedName>
</protein>
<keyword evidence="2" id="KW-1185">Reference proteome</keyword>
<dbReference type="Proteomes" id="UP001062846">
    <property type="component" value="Chromosome 9"/>
</dbReference>
<gene>
    <name evidence="1" type="ORF">RHMOL_Rhmol09G0155400</name>
</gene>
<reference evidence="1" key="1">
    <citation type="submission" date="2022-02" db="EMBL/GenBank/DDBJ databases">
        <title>Plant Genome Project.</title>
        <authorList>
            <person name="Zhang R.-G."/>
        </authorList>
    </citation>
    <scope>NUCLEOTIDE SEQUENCE</scope>
    <source>
        <strain evidence="1">AT1</strain>
    </source>
</reference>
<sequence length="84" mass="8793">MFSLFSRILGLGKLKFCMFAIALNPSSLLVLGGSACTDGFLLAKMALCFGRLEKGLGNDKSGCMVEGQTVAIANSPVDPSDEDC</sequence>